<comment type="similarity">
    <text evidence="1">Belongs to the FGGY kinase family.</text>
</comment>
<dbReference type="Proteomes" id="UP001375743">
    <property type="component" value="Unassembled WGS sequence"/>
</dbReference>
<reference evidence="6 7" key="1">
    <citation type="submission" date="2024-01" db="EMBL/GenBank/DDBJ databases">
        <title>Multi-omics insights into the function and evolution of sodium benzoate biodegradation pathways in Benzoatithermus flavus gen. nov., sp. nov. from hot spring.</title>
        <authorList>
            <person name="Hu C.-J."/>
            <person name="Li W.-J."/>
        </authorList>
    </citation>
    <scope>NUCLEOTIDE SEQUENCE [LARGE SCALE GENOMIC DNA]</scope>
    <source>
        <strain evidence="6 7">SYSU G07066</strain>
    </source>
</reference>
<dbReference type="InterPro" id="IPR043129">
    <property type="entry name" value="ATPase_NBD"/>
</dbReference>
<feature type="domain" description="Carbohydrate kinase FGGY N-terminal" evidence="4">
    <location>
        <begin position="6"/>
        <end position="261"/>
    </location>
</feature>
<keyword evidence="7" id="KW-1185">Reference proteome</keyword>
<dbReference type="NCBIfam" id="TIGR01315">
    <property type="entry name" value="5C_CHO_kinase"/>
    <property type="match status" value="1"/>
</dbReference>
<dbReference type="CDD" id="cd07782">
    <property type="entry name" value="ASKHA_NBD_FGGY_D-RBK"/>
    <property type="match status" value="1"/>
</dbReference>
<dbReference type="SUPFAM" id="SSF53067">
    <property type="entry name" value="Actin-like ATPase domain"/>
    <property type="match status" value="2"/>
</dbReference>
<name>A0ABU8XLP7_9PROT</name>
<dbReference type="EC" id="2.7.1.-" evidence="6"/>
<evidence type="ECO:0000259" key="4">
    <source>
        <dbReference type="Pfam" id="PF00370"/>
    </source>
</evidence>
<dbReference type="Gene3D" id="1.20.58.2240">
    <property type="match status" value="1"/>
</dbReference>
<dbReference type="InterPro" id="IPR006003">
    <property type="entry name" value="FGGY_RbtK-like"/>
</dbReference>
<dbReference type="Pfam" id="PF00370">
    <property type="entry name" value="FGGY_N"/>
    <property type="match status" value="1"/>
</dbReference>
<gene>
    <name evidence="6" type="ORF">U1T56_02380</name>
</gene>
<dbReference type="PANTHER" id="PTHR43435">
    <property type="entry name" value="RIBULOKINASE"/>
    <property type="match status" value="1"/>
</dbReference>
<dbReference type="PANTHER" id="PTHR43435:SF4">
    <property type="entry name" value="FGGY CARBOHYDRATE KINASE DOMAIN-CONTAINING PROTEIN"/>
    <property type="match status" value="1"/>
</dbReference>
<feature type="domain" description="Carbohydrate kinase FGGY C-terminal" evidence="5">
    <location>
        <begin position="279"/>
        <end position="477"/>
    </location>
</feature>
<dbReference type="Pfam" id="PF02782">
    <property type="entry name" value="FGGY_C"/>
    <property type="match status" value="1"/>
</dbReference>
<accession>A0ABU8XLP7</accession>
<proteinExistence type="inferred from homology"/>
<evidence type="ECO:0000256" key="2">
    <source>
        <dbReference type="ARBA" id="ARBA00022679"/>
    </source>
</evidence>
<keyword evidence="2 6" id="KW-0808">Transferase</keyword>
<evidence type="ECO:0000313" key="7">
    <source>
        <dbReference type="Proteomes" id="UP001375743"/>
    </source>
</evidence>
<evidence type="ECO:0000259" key="5">
    <source>
        <dbReference type="Pfam" id="PF02782"/>
    </source>
</evidence>
<comment type="caution">
    <text evidence="6">The sequence shown here is derived from an EMBL/GenBank/DDBJ whole genome shotgun (WGS) entry which is preliminary data.</text>
</comment>
<sequence length="532" mass="57030">MNEPLVIGVDVGTGSARAGVFDTAGRCRGRSQHPIRLRRPRPEHAEHSSEDIWQAVCRSVREAVAEVGVEPEAIRGIGFDATCSLVVRDEAGRPLSVSTDGASEWDTIVWLDHRAVAEAEACTASRHRVLDHVGGTMSPEMETPKLMWLKRHLPETWARAGLFLDLADYLTWRASGSVARSECTLTCKWTYLAHETPAWQQDFFAAMGIPDMRDRGRLPDRATPIGSDLGPLTPQAAQDLGLSTACRVAMGLIDAHAGALGVLGAAAAEGPAALDRQIAMIAGTSTCHMALSAEARPVRGVWGPYFGAVLPGLWLNEGGQSASGALLDHIVALHAAARDLEGNPHAAITARIDELRAREGEDFAKGLHVLPDFHGNRSPLADPHATGVVSGLTLDHSFDSLCRLYYRTAVAVALGTRHILDALNEKGWRIDTLHVAGGHTRNPLLMELYADATGCAVVTPAEDAVLLGSAMTAAVAAGLHPSLPAAAVAMSRTDEIRSPDPARRAGFDRDYRIFLLMHEQRRAIDRIVRGAA</sequence>
<keyword evidence="3 6" id="KW-0418">Kinase</keyword>
<dbReference type="InterPro" id="IPR000577">
    <property type="entry name" value="Carb_kinase_FGGY"/>
</dbReference>
<protein>
    <submittedName>
        <fullName evidence="6">FGGY-family carbohydrate kinase</fullName>
        <ecNumber evidence="6">2.7.1.-</ecNumber>
    </submittedName>
</protein>
<evidence type="ECO:0000256" key="3">
    <source>
        <dbReference type="ARBA" id="ARBA00022777"/>
    </source>
</evidence>
<dbReference type="PIRSF" id="PIRSF000538">
    <property type="entry name" value="GlpK"/>
    <property type="match status" value="1"/>
</dbReference>
<evidence type="ECO:0000313" key="6">
    <source>
        <dbReference type="EMBL" id="MEK0081984.1"/>
    </source>
</evidence>
<dbReference type="GO" id="GO:0016301">
    <property type="term" value="F:kinase activity"/>
    <property type="evidence" value="ECO:0007669"/>
    <property type="project" value="UniProtKB-KW"/>
</dbReference>
<dbReference type="EMBL" id="JBBLZC010000001">
    <property type="protein sequence ID" value="MEK0081984.1"/>
    <property type="molecule type" value="Genomic_DNA"/>
</dbReference>
<dbReference type="InterPro" id="IPR018484">
    <property type="entry name" value="FGGY_N"/>
</dbReference>
<evidence type="ECO:0000256" key="1">
    <source>
        <dbReference type="ARBA" id="ARBA00009156"/>
    </source>
</evidence>
<organism evidence="6 7">
    <name type="scientific">Benzoatithermus flavus</name>
    <dbReference type="NCBI Taxonomy" id="3108223"/>
    <lineage>
        <taxon>Bacteria</taxon>
        <taxon>Pseudomonadati</taxon>
        <taxon>Pseudomonadota</taxon>
        <taxon>Alphaproteobacteria</taxon>
        <taxon>Geminicoccales</taxon>
        <taxon>Geminicoccaceae</taxon>
        <taxon>Benzoatithermus</taxon>
    </lineage>
</organism>
<dbReference type="InterPro" id="IPR018485">
    <property type="entry name" value="FGGY_C"/>
</dbReference>
<dbReference type="RefSeq" id="WP_418157823.1">
    <property type="nucleotide sequence ID" value="NZ_JBBLZC010000001.1"/>
</dbReference>
<dbReference type="Gene3D" id="3.30.420.40">
    <property type="match status" value="1"/>
</dbReference>